<reference evidence="2 3" key="1">
    <citation type="submission" date="2024-04" db="EMBL/GenBank/DDBJ databases">
        <title>draft genome sequnece of Flavobacterium buctense JCM 30750.</title>
        <authorList>
            <person name="Kim D.-U."/>
        </authorList>
    </citation>
    <scope>NUCLEOTIDE SEQUENCE [LARGE SCALE GENOMIC DNA]</scope>
    <source>
        <strain evidence="2 3">JCM 30750</strain>
    </source>
</reference>
<evidence type="ECO:0000313" key="2">
    <source>
        <dbReference type="EMBL" id="MEK8180468.1"/>
    </source>
</evidence>
<protein>
    <submittedName>
        <fullName evidence="2">GSCFA domain-containing protein</fullName>
        <ecNumber evidence="2">3.1.-.-</ecNumber>
    </submittedName>
</protein>
<evidence type="ECO:0000259" key="1">
    <source>
        <dbReference type="Pfam" id="PF08885"/>
    </source>
</evidence>
<keyword evidence="3" id="KW-1185">Reference proteome</keyword>
<sequence>MNFTTKVPVATYAYPIDYSSKLLSLGSCFAENMGDKLDYFKFQVKTNPFGIIFNPVSIDRLVDRVINQRLFTESDIFFHNDLWHCYEVHSELSHPDKDTFLEKLNAVIKTMNHQLNKSTHIIITYGTSWVYRLNSTKEIVANCHKVPQKEFTKEILSPEIIQQTIQNTIDLIRKVNPDCRFIFTISPVRHIKDGFKENQRSKAHLITAIHHSPFAIHNYFPSYEIMMDELRDYRFYNDDLLHPSQVAIDYIWIRFFEHYVDSKCFDTMQEVCNIQKGLTHRPFNPDSSAHKQFLVVLKEKIVRLQAKYPHFQF</sequence>
<dbReference type="EMBL" id="JBBPCB010000005">
    <property type="protein sequence ID" value="MEK8180468.1"/>
    <property type="molecule type" value="Genomic_DNA"/>
</dbReference>
<gene>
    <name evidence="2" type="ORF">WMW71_08960</name>
</gene>
<dbReference type="RefSeq" id="WP_187659789.1">
    <property type="nucleotide sequence ID" value="NZ_JACTAB010000002.1"/>
</dbReference>
<proteinExistence type="predicted"/>
<accession>A0ABU9E1Y3</accession>
<keyword evidence="2" id="KW-0378">Hydrolase</keyword>
<feature type="domain" description="GSCFA" evidence="1">
    <location>
        <begin position="21"/>
        <end position="255"/>
    </location>
</feature>
<comment type="caution">
    <text evidence="2">The sequence shown here is derived from an EMBL/GenBank/DDBJ whole genome shotgun (WGS) entry which is preliminary data.</text>
</comment>
<dbReference type="EC" id="3.1.-.-" evidence="2"/>
<dbReference type="GO" id="GO:0016787">
    <property type="term" value="F:hydrolase activity"/>
    <property type="evidence" value="ECO:0007669"/>
    <property type="project" value="UniProtKB-KW"/>
</dbReference>
<evidence type="ECO:0000313" key="3">
    <source>
        <dbReference type="Proteomes" id="UP001491349"/>
    </source>
</evidence>
<organism evidence="2 3">
    <name type="scientific">Flavobacterium buctense</name>
    <dbReference type="NCBI Taxonomy" id="1648146"/>
    <lineage>
        <taxon>Bacteria</taxon>
        <taxon>Pseudomonadati</taxon>
        <taxon>Bacteroidota</taxon>
        <taxon>Flavobacteriia</taxon>
        <taxon>Flavobacteriales</taxon>
        <taxon>Flavobacteriaceae</taxon>
        <taxon>Flavobacterium</taxon>
    </lineage>
</organism>
<name>A0ABU9E1Y3_9FLAO</name>
<dbReference type="InterPro" id="IPR014982">
    <property type="entry name" value="GSCFA"/>
</dbReference>
<dbReference type="Proteomes" id="UP001491349">
    <property type="component" value="Unassembled WGS sequence"/>
</dbReference>
<dbReference type="Pfam" id="PF08885">
    <property type="entry name" value="GSCFA"/>
    <property type="match status" value="1"/>
</dbReference>